<dbReference type="NCBIfam" id="NF041260">
    <property type="entry name" value="actino_IHF"/>
    <property type="match status" value="1"/>
</dbReference>
<dbReference type="GO" id="GO:0005840">
    <property type="term" value="C:ribosome"/>
    <property type="evidence" value="ECO:0007669"/>
    <property type="project" value="UniProtKB-KW"/>
</dbReference>
<feature type="domain" description="Integration host factor-like helix-two turn-helix" evidence="1">
    <location>
        <begin position="34"/>
        <end position="103"/>
    </location>
</feature>
<organism evidence="2 3">
    <name type="scientific">Nocardioides luteus</name>
    <dbReference type="NCBI Taxonomy" id="1844"/>
    <lineage>
        <taxon>Bacteria</taxon>
        <taxon>Bacillati</taxon>
        <taxon>Actinomycetota</taxon>
        <taxon>Actinomycetes</taxon>
        <taxon>Propionibacteriales</taxon>
        <taxon>Nocardioidaceae</taxon>
        <taxon>Nocardioides</taxon>
    </lineage>
</organism>
<gene>
    <name evidence="2" type="ORF">UG56_000320</name>
</gene>
<keyword evidence="3" id="KW-1185">Reference proteome</keyword>
<dbReference type="OrthoDB" id="3197442at2"/>
<evidence type="ECO:0000259" key="1">
    <source>
        <dbReference type="Pfam" id="PF22525"/>
    </source>
</evidence>
<dbReference type="InterPro" id="IPR055201">
    <property type="entry name" value="IHF-like_H2TH"/>
</dbReference>
<reference evidence="2" key="1">
    <citation type="submission" date="2016-10" db="EMBL/GenBank/DDBJ databases">
        <title>Draft Genome Sequence of Nocardioides luteus Strain BAFB, an Alkane-Degrading Bacterium Isolated from JP-7 Polluted Soil.</title>
        <authorList>
            <person name="Brown L."/>
            <person name="Ruiz O.N."/>
            <person name="Gunasekera T."/>
        </authorList>
    </citation>
    <scope>NUCLEOTIDE SEQUENCE [LARGE SCALE GENOMIC DNA]</scope>
    <source>
        <strain evidence="2">BAFB</strain>
    </source>
</reference>
<dbReference type="AlphaFoldDB" id="A0A1J4NDP7"/>
<dbReference type="InterPro" id="IPR047806">
    <property type="entry name" value="IHF_actinobact"/>
</dbReference>
<evidence type="ECO:0000313" key="3">
    <source>
        <dbReference type="Proteomes" id="UP000033772"/>
    </source>
</evidence>
<dbReference type="GO" id="GO:0003676">
    <property type="term" value="F:nucleic acid binding"/>
    <property type="evidence" value="ECO:0007669"/>
    <property type="project" value="InterPro"/>
</dbReference>
<dbReference type="EMBL" id="JZDQ02000001">
    <property type="protein sequence ID" value="OIJ28712.1"/>
    <property type="molecule type" value="Genomic_DNA"/>
</dbReference>
<comment type="caution">
    <text evidence="2">The sequence shown here is derived from an EMBL/GenBank/DDBJ whole genome shotgun (WGS) entry which is preliminary data.</text>
</comment>
<evidence type="ECO:0000313" key="2">
    <source>
        <dbReference type="EMBL" id="OIJ28712.1"/>
    </source>
</evidence>
<dbReference type="SUPFAM" id="SSF46946">
    <property type="entry name" value="S13-like H2TH domain"/>
    <property type="match status" value="1"/>
</dbReference>
<dbReference type="Gene3D" id="1.10.8.50">
    <property type="match status" value="1"/>
</dbReference>
<dbReference type="Proteomes" id="UP000033772">
    <property type="component" value="Unassembled WGS sequence"/>
</dbReference>
<proteinExistence type="predicted"/>
<keyword evidence="2" id="KW-0687">Ribonucleoprotein</keyword>
<dbReference type="Pfam" id="PF22525">
    <property type="entry name" value="H2TH_5"/>
    <property type="match status" value="1"/>
</dbReference>
<dbReference type="STRING" id="1844.UG56_000320"/>
<protein>
    <submittedName>
        <fullName evidence="2">30S ribosomal protein S13</fullName>
    </submittedName>
</protein>
<dbReference type="RefSeq" id="WP_008356752.1">
    <property type="nucleotide sequence ID" value="NZ_JADOVJ010000001.1"/>
</dbReference>
<sequence length="106" mass="11446">MALPPDITPEQRAAALAKAAASRQERAAVKNKVRTGGMSVIEVIEEGKKNEVVGKMKVIDLLTSHPGLGEVRATQMMERLGIAMSRRVQGLGPKQVAALVEEFARR</sequence>
<dbReference type="InterPro" id="IPR010979">
    <property type="entry name" value="Ribosomal_uS13-like_H2TH"/>
</dbReference>
<name>A0A1J4NDP7_9ACTN</name>
<keyword evidence="2" id="KW-0689">Ribosomal protein</keyword>
<accession>A0A1J4NDP7</accession>